<dbReference type="EMBL" id="JBGEHV010000002">
    <property type="protein sequence ID" value="MEY8038254.1"/>
    <property type="molecule type" value="Genomic_DNA"/>
</dbReference>
<evidence type="ECO:0000259" key="4">
    <source>
        <dbReference type="PROSITE" id="PS50801"/>
    </source>
</evidence>
<evidence type="ECO:0000256" key="1">
    <source>
        <dbReference type="ARBA" id="ARBA00009013"/>
    </source>
</evidence>
<accession>A0ABV4CAW8</accession>
<protein>
    <recommendedName>
        <fullName evidence="2">Anti-sigma factor antagonist</fullName>
    </recommendedName>
</protein>
<dbReference type="InterPro" id="IPR002645">
    <property type="entry name" value="STAS_dom"/>
</dbReference>
<comment type="caution">
    <text evidence="5">The sequence shown here is derived from an EMBL/GenBank/DDBJ whole genome shotgun (WGS) entry which is preliminary data.</text>
</comment>
<organism evidence="5 6">
    <name type="scientific">Saccharopolyspora cebuensis</name>
    <dbReference type="NCBI Taxonomy" id="418759"/>
    <lineage>
        <taxon>Bacteria</taxon>
        <taxon>Bacillati</taxon>
        <taxon>Actinomycetota</taxon>
        <taxon>Actinomycetes</taxon>
        <taxon>Pseudonocardiales</taxon>
        <taxon>Pseudonocardiaceae</taxon>
        <taxon>Saccharopolyspora</taxon>
    </lineage>
</organism>
<comment type="similarity">
    <text evidence="1 2">Belongs to the anti-sigma-factor antagonist family.</text>
</comment>
<dbReference type="PANTHER" id="PTHR33495">
    <property type="entry name" value="ANTI-SIGMA FACTOR ANTAGONIST TM_1081-RELATED-RELATED"/>
    <property type="match status" value="1"/>
</dbReference>
<dbReference type="PROSITE" id="PS50801">
    <property type="entry name" value="STAS"/>
    <property type="match status" value="1"/>
</dbReference>
<dbReference type="SUPFAM" id="SSF52091">
    <property type="entry name" value="SpoIIaa-like"/>
    <property type="match status" value="1"/>
</dbReference>
<dbReference type="Pfam" id="PF13466">
    <property type="entry name" value="STAS_2"/>
    <property type="match status" value="1"/>
</dbReference>
<reference evidence="5 6" key="1">
    <citation type="submission" date="2024-08" db="EMBL/GenBank/DDBJ databases">
        <title>Genome mining of Saccharopolyspora cebuensis PGLac3 from Nigerian medicinal plant.</title>
        <authorList>
            <person name="Ezeobiora C.E."/>
            <person name="Igbokwe N.H."/>
            <person name="Amin D.H."/>
            <person name="Mendie U.E."/>
        </authorList>
    </citation>
    <scope>NUCLEOTIDE SEQUENCE [LARGE SCALE GENOMIC DNA]</scope>
    <source>
        <strain evidence="5 6">PGLac3</strain>
    </source>
</reference>
<sequence>MSAPDPQVPAGFGVEFDGGEPSGTARRLVVSGELDLMTSPRFAAALEELLDGPGTGPVVADLTGVAFFDSSALGVLLQAADRARNRNRPLRVEPSERVRKVMVLAGTARHFGIAE</sequence>
<dbReference type="NCBIfam" id="TIGR00377">
    <property type="entry name" value="ant_ant_sig"/>
    <property type="match status" value="1"/>
</dbReference>
<proteinExistence type="inferred from homology"/>
<dbReference type="RefSeq" id="WP_345360824.1">
    <property type="nucleotide sequence ID" value="NZ_BAABII010000005.1"/>
</dbReference>
<evidence type="ECO:0000256" key="3">
    <source>
        <dbReference type="SAM" id="MobiDB-lite"/>
    </source>
</evidence>
<dbReference type="Gene3D" id="3.30.750.24">
    <property type="entry name" value="STAS domain"/>
    <property type="match status" value="1"/>
</dbReference>
<dbReference type="CDD" id="cd07043">
    <property type="entry name" value="STAS_anti-anti-sigma_factors"/>
    <property type="match status" value="1"/>
</dbReference>
<evidence type="ECO:0000256" key="2">
    <source>
        <dbReference type="RuleBase" id="RU003749"/>
    </source>
</evidence>
<keyword evidence="6" id="KW-1185">Reference proteome</keyword>
<dbReference type="InterPro" id="IPR058548">
    <property type="entry name" value="MlaB-like_STAS"/>
</dbReference>
<feature type="region of interest" description="Disordered" evidence="3">
    <location>
        <begin position="1"/>
        <end position="22"/>
    </location>
</feature>
<feature type="domain" description="STAS" evidence="4">
    <location>
        <begin position="28"/>
        <end position="115"/>
    </location>
</feature>
<gene>
    <name evidence="5" type="ORF">AB8O55_02485</name>
</gene>
<name>A0ABV4CAW8_9PSEU</name>
<dbReference type="PANTHER" id="PTHR33495:SF2">
    <property type="entry name" value="ANTI-SIGMA FACTOR ANTAGONIST TM_1081-RELATED"/>
    <property type="match status" value="1"/>
</dbReference>
<evidence type="ECO:0000313" key="6">
    <source>
        <dbReference type="Proteomes" id="UP001564626"/>
    </source>
</evidence>
<dbReference type="InterPro" id="IPR003658">
    <property type="entry name" value="Anti-sigma_ant"/>
</dbReference>
<dbReference type="Proteomes" id="UP001564626">
    <property type="component" value="Unassembled WGS sequence"/>
</dbReference>
<evidence type="ECO:0000313" key="5">
    <source>
        <dbReference type="EMBL" id="MEY8038254.1"/>
    </source>
</evidence>
<dbReference type="InterPro" id="IPR036513">
    <property type="entry name" value="STAS_dom_sf"/>
</dbReference>